<organism evidence="2">
    <name type="scientific">Thermoleptolyngbya oregonensis NK1-22</name>
    <dbReference type="NCBI Taxonomy" id="2547457"/>
    <lineage>
        <taxon>Bacteria</taxon>
        <taxon>Bacillati</taxon>
        <taxon>Cyanobacteriota</taxon>
        <taxon>Cyanophyceae</taxon>
        <taxon>Oculatellales</taxon>
        <taxon>Oculatellaceae</taxon>
        <taxon>Thermoleptolyngbya</taxon>
    </lineage>
</organism>
<proteinExistence type="predicted"/>
<name>A0AA96Y5V5_9CYAN</name>
<sequence length="223" mass="26119">MVEQICDDYLLALDNLPEALKKSYSQIKSNSLSFSDFDYSRVVANRLRAFYCAQNEIKKFLGKQIAPAGADFFVETVLFCLRIFNDIEHLGLEILSERTVARRRKSIRPDITIWKEGKIIAVIECKTQLGWMRKNWHSHFDEREKQLSEAFPESEMFWFVMTSCNWDGFEKALEDGLTTEKKLLCFLNKIWPTQIPKEIPKDPEISIFLTPIENLLKEIKRLS</sequence>
<dbReference type="EMBL" id="CP053540">
    <property type="protein sequence ID" value="WOB44610.1"/>
    <property type="molecule type" value="Genomic_DNA"/>
</dbReference>
<evidence type="ECO:0000313" key="2">
    <source>
        <dbReference type="EMBL" id="WOB44610.1"/>
    </source>
</evidence>
<gene>
    <name evidence="2" type="ORF">HNI00_16750</name>
</gene>
<dbReference type="RefSeq" id="WP_316787695.1">
    <property type="nucleotide sequence ID" value="NZ_CP053540.1"/>
</dbReference>
<dbReference type="Pfam" id="PF04313">
    <property type="entry name" value="HSDR_N"/>
    <property type="match status" value="1"/>
</dbReference>
<dbReference type="AlphaFoldDB" id="A0AA96Y5V5"/>
<dbReference type="InterPro" id="IPR007409">
    <property type="entry name" value="Restrct_endonuc_type1_HsdR_N"/>
</dbReference>
<reference evidence="2" key="1">
    <citation type="submission" date="2020-05" db="EMBL/GenBank/DDBJ databases">
        <authorList>
            <person name="Zhu T."/>
            <person name="Keshari N."/>
            <person name="Lu X."/>
        </authorList>
    </citation>
    <scope>NUCLEOTIDE SEQUENCE</scope>
    <source>
        <strain evidence="2">NK1-22</strain>
    </source>
</reference>
<protein>
    <recommendedName>
        <fullName evidence="1">Restriction endonuclease type I HsdR N-terminal domain-containing protein</fullName>
    </recommendedName>
</protein>
<accession>A0AA96Y5V5</accession>
<evidence type="ECO:0000259" key="1">
    <source>
        <dbReference type="Pfam" id="PF04313"/>
    </source>
</evidence>
<feature type="domain" description="Restriction endonuclease type I HsdR N-terminal" evidence="1">
    <location>
        <begin position="85"/>
        <end position="136"/>
    </location>
</feature>
<dbReference type="KEGG" id="tog:HNI00_16750"/>